<dbReference type="InterPro" id="IPR008065">
    <property type="entry name" value="NPFF"/>
</dbReference>
<dbReference type="Pfam" id="PF15085">
    <property type="entry name" value="NPFF"/>
    <property type="match status" value="1"/>
</dbReference>
<evidence type="ECO:0000313" key="4">
    <source>
        <dbReference type="Proteomes" id="UP000694680"/>
    </source>
</evidence>
<dbReference type="GeneID" id="114463837"/>
<reference evidence="3" key="3">
    <citation type="submission" date="2025-09" db="UniProtKB">
        <authorList>
            <consortium name="Ensembl"/>
        </authorList>
    </citation>
    <scope>IDENTIFICATION</scope>
</reference>
<reference evidence="3" key="2">
    <citation type="submission" date="2025-08" db="UniProtKB">
        <authorList>
            <consortium name="Ensembl"/>
        </authorList>
    </citation>
    <scope>IDENTIFICATION</scope>
</reference>
<dbReference type="Proteomes" id="UP000694680">
    <property type="component" value="Chromosome 5"/>
</dbReference>
<feature type="signal peptide" evidence="2">
    <location>
        <begin position="1"/>
        <end position="22"/>
    </location>
</feature>
<dbReference type="GO" id="GO:0005184">
    <property type="term" value="F:neuropeptide hormone activity"/>
    <property type="evidence" value="ECO:0007669"/>
    <property type="project" value="InterPro"/>
</dbReference>
<dbReference type="RefSeq" id="XP_028303456.1">
    <property type="nucleotide sequence ID" value="XM_028447655.1"/>
</dbReference>
<evidence type="ECO:0000313" key="3">
    <source>
        <dbReference type="Ensembl" id="ENSGWIP00000010073.1"/>
    </source>
</evidence>
<evidence type="ECO:0000256" key="2">
    <source>
        <dbReference type="SAM" id="SignalP"/>
    </source>
</evidence>
<organism evidence="3 4">
    <name type="scientific">Gouania willdenowi</name>
    <name type="common">Blunt-snouted clingfish</name>
    <name type="synonym">Lepadogaster willdenowi</name>
    <dbReference type="NCBI Taxonomy" id="441366"/>
    <lineage>
        <taxon>Eukaryota</taxon>
        <taxon>Metazoa</taxon>
        <taxon>Chordata</taxon>
        <taxon>Craniata</taxon>
        <taxon>Vertebrata</taxon>
        <taxon>Euteleostomi</taxon>
        <taxon>Actinopterygii</taxon>
        <taxon>Neopterygii</taxon>
        <taxon>Teleostei</taxon>
        <taxon>Neoteleostei</taxon>
        <taxon>Acanthomorphata</taxon>
        <taxon>Ovalentaria</taxon>
        <taxon>Blenniimorphae</taxon>
        <taxon>Blenniiformes</taxon>
        <taxon>Gobiesocoidei</taxon>
        <taxon>Gobiesocidae</taxon>
        <taxon>Gobiesocinae</taxon>
        <taxon>Gouania</taxon>
    </lineage>
</organism>
<sequence>MDTTAALTLLVLLMGVAAVSHAVHVQTGLDRNEVLPGNSEESMTERLMEPEVENIGNHIEEHLLASLLRALMIGSQRETRSSVLHHPQRFGRGSQVPVVSQDQIPAQDWEAAPAEIWSMAVPQRFGKK</sequence>
<feature type="chain" id="PRO_5034087327" evidence="2">
    <location>
        <begin position="23"/>
        <end position="128"/>
    </location>
</feature>
<feature type="region of interest" description="Disordered" evidence="1">
    <location>
        <begin position="82"/>
        <end position="102"/>
    </location>
</feature>
<proteinExistence type="predicted"/>
<dbReference type="PANTHER" id="PTHR15044:SF0">
    <property type="entry name" value="PRO-FMRFAMIDE-RELATED NEUROPEPTIDE FF"/>
    <property type="match status" value="1"/>
</dbReference>
<dbReference type="Ensembl" id="ENSGWIT00000011207.1">
    <property type="protein sequence ID" value="ENSGWIP00000010073.1"/>
    <property type="gene ID" value="ENSGWIG00000005948.1"/>
</dbReference>
<keyword evidence="4" id="KW-1185">Reference proteome</keyword>
<dbReference type="AlphaFoldDB" id="A0A8C5DTB7"/>
<reference evidence="3" key="1">
    <citation type="submission" date="2020-06" db="EMBL/GenBank/DDBJ databases">
        <authorList>
            <consortium name="Wellcome Sanger Institute Data Sharing"/>
        </authorList>
    </citation>
    <scope>NUCLEOTIDE SEQUENCE [LARGE SCALE GENOMIC DNA]</scope>
</reference>
<gene>
    <name evidence="3" type="primary">npffl</name>
</gene>
<dbReference type="PRINTS" id="PR01682">
    <property type="entry name" value="FMRFAMIDEPEP"/>
</dbReference>
<evidence type="ECO:0000256" key="1">
    <source>
        <dbReference type="SAM" id="MobiDB-lite"/>
    </source>
</evidence>
<dbReference type="OrthoDB" id="8878267at2759"/>
<dbReference type="PANTHER" id="PTHR15044">
    <property type="entry name" value="NEUROPEPTIDE FF"/>
    <property type="match status" value="1"/>
</dbReference>
<protein>
    <submittedName>
        <fullName evidence="3">Uncharacterized protein</fullName>
    </submittedName>
</protein>
<keyword evidence="2" id="KW-0732">Signal</keyword>
<accession>A0A8C5DTB7</accession>
<name>A0A8C5DTB7_GOUWI</name>
<dbReference type="CTD" id="368264"/>